<accession>A0ACB8X7Z4</accession>
<reference evidence="1" key="1">
    <citation type="submission" date="2022-04" db="EMBL/GenBank/DDBJ databases">
        <title>Jade perch genome.</title>
        <authorList>
            <person name="Chao B."/>
        </authorList>
    </citation>
    <scope>NUCLEOTIDE SEQUENCE</scope>
    <source>
        <strain evidence="1">CB-2022</strain>
    </source>
</reference>
<feature type="non-terminal residue" evidence="1">
    <location>
        <position position="1"/>
    </location>
</feature>
<sequence length="345" mass="38378">RAGVFFSSMVLQAVTALVQASPISWVMFCIFNCLRGLGYSSNYIASLILGSEILSQSARVNYTLLGHSVFFMSVMSCCRSLPILHMRLEDAAGCYCHPLFPVNSSVVVSPRQMSPIDQWSVPCHMVIPESPCWLLQKGQVEEAELVIHSAARRNRVPTPEVIFRASLYYYYLFYSSCCGNQNKGEEEQMYTYVDLIRTPNMRNTTVLCVFIWTSTATVFCGLSLNTSNLNGNVYLTCFISVVIDIVVYVATWLPISRAPRPTLIFSTLMFCGICATDHPADMHVMVQVLALVGKMGVSCTYFLVYVFFTELIPAVVRNMGLGIASTAGRIGTIICPYVIYMSLFA</sequence>
<evidence type="ECO:0000313" key="2">
    <source>
        <dbReference type="Proteomes" id="UP000831701"/>
    </source>
</evidence>
<evidence type="ECO:0000313" key="1">
    <source>
        <dbReference type="EMBL" id="KAI3375038.1"/>
    </source>
</evidence>
<dbReference type="EMBL" id="CM041533">
    <property type="protein sequence ID" value="KAI3375038.1"/>
    <property type="molecule type" value="Genomic_DNA"/>
</dbReference>
<comment type="caution">
    <text evidence="1">The sequence shown here is derived from an EMBL/GenBank/DDBJ whole genome shotgun (WGS) entry which is preliminary data.</text>
</comment>
<dbReference type="Proteomes" id="UP000831701">
    <property type="component" value="Chromosome 3"/>
</dbReference>
<name>A0ACB8X7Z4_9TELE</name>
<keyword evidence="2" id="KW-1185">Reference proteome</keyword>
<gene>
    <name evidence="1" type="ORF">L3Q82_021556</name>
</gene>
<proteinExistence type="predicted"/>
<organism evidence="1 2">
    <name type="scientific">Scortum barcoo</name>
    <name type="common">barcoo grunter</name>
    <dbReference type="NCBI Taxonomy" id="214431"/>
    <lineage>
        <taxon>Eukaryota</taxon>
        <taxon>Metazoa</taxon>
        <taxon>Chordata</taxon>
        <taxon>Craniata</taxon>
        <taxon>Vertebrata</taxon>
        <taxon>Euteleostomi</taxon>
        <taxon>Actinopterygii</taxon>
        <taxon>Neopterygii</taxon>
        <taxon>Teleostei</taxon>
        <taxon>Neoteleostei</taxon>
        <taxon>Acanthomorphata</taxon>
        <taxon>Eupercaria</taxon>
        <taxon>Centrarchiformes</taxon>
        <taxon>Terapontoidei</taxon>
        <taxon>Terapontidae</taxon>
        <taxon>Scortum</taxon>
    </lineage>
</organism>
<protein>
    <submittedName>
        <fullName evidence="1">Uncharacterized protein</fullName>
    </submittedName>
</protein>